<protein>
    <submittedName>
        <fullName evidence="2">Uncharacterized protein</fullName>
    </submittedName>
</protein>
<evidence type="ECO:0000256" key="1">
    <source>
        <dbReference type="SAM" id="MobiDB-lite"/>
    </source>
</evidence>
<comment type="caution">
    <text evidence="2">The sequence shown here is derived from an EMBL/GenBank/DDBJ whole genome shotgun (WGS) entry which is preliminary data.</text>
</comment>
<evidence type="ECO:0000313" key="3">
    <source>
        <dbReference type="Proteomes" id="UP001177670"/>
    </source>
</evidence>
<feature type="region of interest" description="Disordered" evidence="1">
    <location>
        <begin position="1"/>
        <end position="86"/>
    </location>
</feature>
<feature type="compositionally biased region" description="Low complexity" evidence="1">
    <location>
        <begin position="72"/>
        <end position="82"/>
    </location>
</feature>
<evidence type="ECO:0000313" key="2">
    <source>
        <dbReference type="EMBL" id="KAK1132316.1"/>
    </source>
</evidence>
<proteinExistence type="predicted"/>
<dbReference type="Proteomes" id="UP001177670">
    <property type="component" value="Unassembled WGS sequence"/>
</dbReference>
<organism evidence="2 3">
    <name type="scientific">Melipona bicolor</name>
    <dbReference type="NCBI Taxonomy" id="60889"/>
    <lineage>
        <taxon>Eukaryota</taxon>
        <taxon>Metazoa</taxon>
        <taxon>Ecdysozoa</taxon>
        <taxon>Arthropoda</taxon>
        <taxon>Hexapoda</taxon>
        <taxon>Insecta</taxon>
        <taxon>Pterygota</taxon>
        <taxon>Neoptera</taxon>
        <taxon>Endopterygota</taxon>
        <taxon>Hymenoptera</taxon>
        <taxon>Apocrita</taxon>
        <taxon>Aculeata</taxon>
        <taxon>Apoidea</taxon>
        <taxon>Anthophila</taxon>
        <taxon>Apidae</taxon>
        <taxon>Melipona</taxon>
    </lineage>
</organism>
<sequence>MAERSQISPGVKSPRITVPLPVPAATEVSRSQRARKEDERDKIHNTKGTTRRKEKVERREKWWEKEGERESASSGRLSSRNSQLNGHSEGYTFGRLVNCPVGTPADHDLAERSAKQYQDDSRLPAAPLSTSLSSLSPSYTVTLAYNPLTKQPMHIYRRRRDTRVRVLSTDPPDSARCLGAARCRLRQPRYRNFDENERRTGHCHPITGIGACIEDGSSRGWSSSLRVDLVRFDSMHRGISA</sequence>
<feature type="compositionally biased region" description="Basic and acidic residues" evidence="1">
    <location>
        <begin position="34"/>
        <end position="44"/>
    </location>
</feature>
<keyword evidence="3" id="KW-1185">Reference proteome</keyword>
<gene>
    <name evidence="2" type="ORF">K0M31_016427</name>
</gene>
<dbReference type="AlphaFoldDB" id="A0AA40G762"/>
<accession>A0AA40G762</accession>
<dbReference type="EMBL" id="JAHYIQ010000005">
    <property type="protein sequence ID" value="KAK1132316.1"/>
    <property type="molecule type" value="Genomic_DNA"/>
</dbReference>
<reference evidence="2" key="1">
    <citation type="submission" date="2021-10" db="EMBL/GenBank/DDBJ databases">
        <title>Melipona bicolor Genome sequencing and assembly.</title>
        <authorList>
            <person name="Araujo N.S."/>
            <person name="Arias M.C."/>
        </authorList>
    </citation>
    <scope>NUCLEOTIDE SEQUENCE</scope>
    <source>
        <strain evidence="2">USP_2M_L1-L4_2017</strain>
        <tissue evidence="2">Whole body</tissue>
    </source>
</reference>
<name>A0AA40G762_9HYME</name>
<feature type="compositionally biased region" description="Basic and acidic residues" evidence="1">
    <location>
        <begin position="54"/>
        <end position="71"/>
    </location>
</feature>